<reference evidence="1" key="1">
    <citation type="journal article" date="2021" name="PeerJ">
        <title>Extensive microbial diversity within the chicken gut microbiome revealed by metagenomics and culture.</title>
        <authorList>
            <person name="Gilroy R."/>
            <person name="Ravi A."/>
            <person name="Getino M."/>
            <person name="Pursley I."/>
            <person name="Horton D.L."/>
            <person name="Alikhan N.F."/>
            <person name="Baker D."/>
            <person name="Gharbi K."/>
            <person name="Hall N."/>
            <person name="Watson M."/>
            <person name="Adriaenssens E.M."/>
            <person name="Foster-Nyarko E."/>
            <person name="Jarju S."/>
            <person name="Secka A."/>
            <person name="Antonio M."/>
            <person name="Oren A."/>
            <person name="Chaudhuri R.R."/>
            <person name="La Ragione R."/>
            <person name="Hildebrand F."/>
            <person name="Pallen M.J."/>
        </authorList>
    </citation>
    <scope>NUCLEOTIDE SEQUENCE</scope>
    <source>
        <strain evidence="1">MalCec1-1739</strain>
    </source>
</reference>
<evidence type="ECO:0000313" key="1">
    <source>
        <dbReference type="EMBL" id="HJD52666.1"/>
    </source>
</evidence>
<dbReference type="InterPro" id="IPR006626">
    <property type="entry name" value="PbH1"/>
</dbReference>
<dbReference type="InterPro" id="IPR011050">
    <property type="entry name" value="Pectin_lyase_fold/virulence"/>
</dbReference>
<evidence type="ECO:0000313" key="2">
    <source>
        <dbReference type="Proteomes" id="UP000787625"/>
    </source>
</evidence>
<feature type="non-terminal residue" evidence="1">
    <location>
        <position position="1"/>
    </location>
</feature>
<organism evidence="1 2">
    <name type="scientific">Candidatus Avibacteroides avistercoris</name>
    <dbReference type="NCBI Taxonomy" id="2840690"/>
    <lineage>
        <taxon>Bacteria</taxon>
        <taxon>Pseudomonadati</taxon>
        <taxon>Bacteroidota</taxon>
        <taxon>Bacteroidia</taxon>
        <taxon>Bacteroidales</taxon>
        <taxon>Bacteroidaceae</taxon>
        <taxon>Bacteroidaceae incertae sedis</taxon>
        <taxon>Candidatus Avibacteroides</taxon>
    </lineage>
</organism>
<reference evidence="1" key="2">
    <citation type="submission" date="2021-04" db="EMBL/GenBank/DDBJ databases">
        <authorList>
            <person name="Gilroy R."/>
        </authorList>
    </citation>
    <scope>NUCLEOTIDE SEQUENCE</scope>
    <source>
        <strain evidence="1">MalCec1-1739</strain>
    </source>
</reference>
<gene>
    <name evidence="1" type="ORF">IAA93_02915</name>
</gene>
<dbReference type="InterPro" id="IPR012334">
    <property type="entry name" value="Pectin_lyas_fold"/>
</dbReference>
<accession>A0A9D2UHW9</accession>
<dbReference type="SMART" id="SM00710">
    <property type="entry name" value="PbH1"/>
    <property type="match status" value="8"/>
</dbReference>
<dbReference type="SUPFAM" id="SSF51126">
    <property type="entry name" value="Pectin lyase-like"/>
    <property type="match status" value="2"/>
</dbReference>
<dbReference type="Proteomes" id="UP000787625">
    <property type="component" value="Unassembled WGS sequence"/>
</dbReference>
<protein>
    <submittedName>
        <fullName evidence="1">Right-handed parallel beta-helix repeat-containing protein</fullName>
    </submittedName>
</protein>
<proteinExistence type="predicted"/>
<name>A0A9D2UHW9_9BACT</name>
<dbReference type="AlphaFoldDB" id="A0A9D2UHW9"/>
<sequence>ASTDMQGIARIHGSMDKVDGGAYAFDGGTTSLENVVTRLFVSQTKTVTLADGYDEADYRGKSFFTPFTWLDDALLYIEQVRDRYPGQYQQFEILMAGGTYKPHYRRTAGDPAAGVVDQRLSSFVIPEGVNIYGGFSGTEEIASAGITEIPAADGTITVEAGGDINTLANARSMSDLNVNGVVEAWEFANQTILSGQINEGAATSQNVEHVVYTEGDGQIMLDGLTVNYGDATSGTTTGGAGIYSDGVDCIVKGCRLLNCSAVNGGAAYIRHAGLTLLSSIVAGNSATASGGAVYVDGGTETASLDAANTVFANNEAASYGGAVATNQTGGTVNVSLINTLMVRNSAGQNYSAICSQPLSTRITNSVIWGNSAGRAFNLGASSFSHSASDDSSFAASVAGNDGNIALNTVNLAIDGPRFRSPSTVAGASGNSTSSLWNPAAISVLTDTGDGQLAYANSDMNSASGGYKDWWGEKTTLSGYSTFYMGDAGYDRYAGPRPTAQDTDPDPKVIDMGAYEYQYDNLFNLDDVYVDLQERGDGSGSSWDNATTDLRGAISALASGEYEGRKATKTVHIRAGEYSPQQLNGGVAYRIQMAGADNTNVSVLNIRGAYDETGNQDFGAPTRFVVNPAVGQANTLLSVNVNTKEVNIEGISFEGATGNGMFITNGQPGDDTTPRVTVRNSAFRGNGTGVYFDQAVAGTDNLFVNTLFADGGTGIDADNAVGQVTVVNATFANNDGAAIEGNADVYNSMSWQCGTGLTTDDTNHNRDFAAIDNSDVASGPNFVNPAGGDYNIRPSIMVLDMGSNELYSAHAGKTPAEDYDLDGAPRLTGDAIDLGAYEYDAELRQVLYVRSGVAGSDESGGSWENAMSDLQGAVDLASIYHNKNTGSDGYVFVHNNVTAADGLRVSMPGVRVYGGMNGESTDGVPADVLARRGSFLNYQRQSTLPGLDITAASVVDGFTITGDVTVGSEGVLSTSVLSSSATAEIDGLLYNSFVEGTVTGTGEAVNVTTPGTLGVATKKNVVENAVANGYVTTPVWEYQLREDSPSIDGGTEDIASYIDKVGHSEDLSGTSRLRGTVDNGCFETWRITSPETITAADRPTVSHVVYVEPGQELSLATGLTTEASPFDVGFLLLQHGAGLVGGGNHVSLGNLAVERTLGGEAGDSWDMAYMPFTITSTSVDGTAYDAAAGTVAVQTY</sequence>
<dbReference type="EMBL" id="DWUP01000061">
    <property type="protein sequence ID" value="HJD52666.1"/>
    <property type="molecule type" value="Genomic_DNA"/>
</dbReference>
<dbReference type="Gene3D" id="2.160.20.10">
    <property type="entry name" value="Single-stranded right-handed beta-helix, Pectin lyase-like"/>
    <property type="match status" value="1"/>
</dbReference>
<comment type="caution">
    <text evidence="1">The sequence shown here is derived from an EMBL/GenBank/DDBJ whole genome shotgun (WGS) entry which is preliminary data.</text>
</comment>
<feature type="non-terminal residue" evidence="1">
    <location>
        <position position="1195"/>
    </location>
</feature>